<gene>
    <name evidence="2" type="ORF">BO85DRAFT_171535</name>
</gene>
<dbReference type="AlphaFoldDB" id="A0A8G1VGY4"/>
<evidence type="ECO:0000256" key="1">
    <source>
        <dbReference type="SAM" id="MobiDB-lite"/>
    </source>
</evidence>
<keyword evidence="3" id="KW-1185">Reference proteome</keyword>
<protein>
    <submittedName>
        <fullName evidence="2">Uncharacterized protein</fullName>
    </submittedName>
</protein>
<reference evidence="2 3" key="1">
    <citation type="submission" date="2018-02" db="EMBL/GenBank/DDBJ databases">
        <title>The genomes of Aspergillus section Nigri reveals drivers in fungal speciation.</title>
        <authorList>
            <consortium name="DOE Joint Genome Institute"/>
            <person name="Vesth T.C."/>
            <person name="Nybo J."/>
            <person name="Theobald S."/>
            <person name="Brandl J."/>
            <person name="Frisvad J.C."/>
            <person name="Nielsen K.F."/>
            <person name="Lyhne E.K."/>
            <person name="Kogle M.E."/>
            <person name="Kuo A."/>
            <person name="Riley R."/>
            <person name="Clum A."/>
            <person name="Nolan M."/>
            <person name="Lipzen A."/>
            <person name="Salamov A."/>
            <person name="Henrissat B."/>
            <person name="Wiebenga A."/>
            <person name="De vries R.P."/>
            <person name="Grigoriev I.V."/>
            <person name="Mortensen U.H."/>
            <person name="Andersen M.R."/>
            <person name="Baker S.E."/>
        </authorList>
    </citation>
    <scope>NUCLEOTIDE SEQUENCE [LARGE SCALE GENOMIC DNA]</scope>
    <source>
        <strain evidence="2 3">CBS 112811</strain>
    </source>
</reference>
<sequence length="158" mass="18062">MPDEPSDWAKEACSACRCMYLSGQAGLGRILIHKSYAFRLISSSHYYEKWIAIWTSHGSGSLTNTFSSFLWSLPLHPASAKDKYIIFHIHVNRAIDDTPSESREELFKPLPTPHFTPPSYRLRGGHKIRNSTWNGMDEPGRKGGRRNHPQRNIQLKLV</sequence>
<accession>A0A8G1VGY4</accession>
<evidence type="ECO:0000313" key="2">
    <source>
        <dbReference type="EMBL" id="RAH52774.1"/>
    </source>
</evidence>
<evidence type="ECO:0000313" key="3">
    <source>
        <dbReference type="Proteomes" id="UP000249526"/>
    </source>
</evidence>
<feature type="region of interest" description="Disordered" evidence="1">
    <location>
        <begin position="121"/>
        <end position="158"/>
    </location>
</feature>
<dbReference type="Proteomes" id="UP000249526">
    <property type="component" value="Unassembled WGS sequence"/>
</dbReference>
<proteinExistence type="predicted"/>
<dbReference type="RefSeq" id="XP_025510696.1">
    <property type="nucleotide sequence ID" value="XM_025654291.1"/>
</dbReference>
<dbReference type="GeneID" id="37157693"/>
<name>A0A8G1VGY4_9EURO</name>
<organism evidence="2 3">
    <name type="scientific">Aspergillus piperis CBS 112811</name>
    <dbReference type="NCBI Taxonomy" id="1448313"/>
    <lineage>
        <taxon>Eukaryota</taxon>
        <taxon>Fungi</taxon>
        <taxon>Dikarya</taxon>
        <taxon>Ascomycota</taxon>
        <taxon>Pezizomycotina</taxon>
        <taxon>Eurotiomycetes</taxon>
        <taxon>Eurotiomycetidae</taxon>
        <taxon>Eurotiales</taxon>
        <taxon>Aspergillaceae</taxon>
        <taxon>Aspergillus</taxon>
        <taxon>Aspergillus subgen. Circumdati</taxon>
    </lineage>
</organism>
<dbReference type="EMBL" id="KZ825081">
    <property type="protein sequence ID" value="RAH52774.1"/>
    <property type="molecule type" value="Genomic_DNA"/>
</dbReference>